<dbReference type="FunFam" id="2.70.50.80:FF:000001">
    <property type="entry name" value="Transcriptional enhancer factor TEF-1, putative"/>
    <property type="match status" value="1"/>
</dbReference>
<dbReference type="InterPro" id="IPR001194">
    <property type="entry name" value="cDENN_dom"/>
</dbReference>
<dbReference type="EMBL" id="JAATIS010000220">
    <property type="protein sequence ID" value="KAG2469392.1"/>
    <property type="molecule type" value="Genomic_DNA"/>
</dbReference>
<feature type="region of interest" description="Disordered" evidence="8">
    <location>
        <begin position="915"/>
        <end position="948"/>
    </location>
</feature>
<dbReference type="GO" id="GO:0000978">
    <property type="term" value="F:RNA polymerase II cis-regulatory region sequence-specific DNA binding"/>
    <property type="evidence" value="ECO:0007669"/>
    <property type="project" value="TreeGrafter"/>
</dbReference>
<feature type="region of interest" description="Disordered" evidence="8">
    <location>
        <begin position="668"/>
        <end position="741"/>
    </location>
</feature>
<evidence type="ECO:0000313" key="11">
    <source>
        <dbReference type="EMBL" id="KAG2469392.1"/>
    </source>
</evidence>
<keyword evidence="5" id="KW-0804">Transcription</keyword>
<dbReference type="Proteomes" id="UP000886611">
    <property type="component" value="Unassembled WGS sequence"/>
</dbReference>
<feature type="compositionally biased region" description="Basic and acidic residues" evidence="8">
    <location>
        <begin position="19"/>
        <end position="34"/>
    </location>
</feature>
<protein>
    <submittedName>
        <fullName evidence="11">DEN2A protein</fullName>
    </submittedName>
</protein>
<feature type="region of interest" description="Disordered" evidence="8">
    <location>
        <begin position="821"/>
        <end position="845"/>
    </location>
</feature>
<keyword evidence="6" id="KW-0539">Nucleus</keyword>
<feature type="domain" description="UDENN" evidence="9">
    <location>
        <begin position="986"/>
        <end position="1344"/>
    </location>
</feature>
<feature type="domain" description="TEA" evidence="10">
    <location>
        <begin position="1417"/>
        <end position="1493"/>
    </location>
</feature>
<feature type="region of interest" description="Disordered" evidence="8">
    <location>
        <begin position="861"/>
        <end position="901"/>
    </location>
</feature>
<evidence type="ECO:0000256" key="8">
    <source>
        <dbReference type="SAM" id="MobiDB-lite"/>
    </source>
</evidence>
<organism evidence="11 12">
    <name type="scientific">Polypterus senegalus</name>
    <name type="common">Senegal bichir</name>
    <dbReference type="NCBI Taxonomy" id="55291"/>
    <lineage>
        <taxon>Eukaryota</taxon>
        <taxon>Metazoa</taxon>
        <taxon>Chordata</taxon>
        <taxon>Craniata</taxon>
        <taxon>Vertebrata</taxon>
        <taxon>Euteleostomi</taxon>
        <taxon>Actinopterygii</taxon>
        <taxon>Polypteriformes</taxon>
        <taxon>Polypteridae</taxon>
        <taxon>Polypterus</taxon>
    </lineage>
</organism>
<feature type="region of interest" description="Disordered" evidence="8">
    <location>
        <begin position="493"/>
        <end position="553"/>
    </location>
</feature>
<keyword evidence="3" id="KW-0805">Transcription regulation</keyword>
<dbReference type="GO" id="GO:0000981">
    <property type="term" value="F:DNA-binding transcription factor activity, RNA polymerase II-specific"/>
    <property type="evidence" value="ECO:0007669"/>
    <property type="project" value="TreeGrafter"/>
</dbReference>
<dbReference type="GO" id="GO:0005085">
    <property type="term" value="F:guanyl-nucleotide exchange factor activity"/>
    <property type="evidence" value="ECO:0007669"/>
    <property type="project" value="UniProtKB-KW"/>
</dbReference>
<feature type="compositionally biased region" description="Basic and acidic residues" evidence="8">
    <location>
        <begin position="368"/>
        <end position="384"/>
    </location>
</feature>
<proteinExistence type="predicted"/>
<feature type="non-terminal residue" evidence="11">
    <location>
        <position position="1811"/>
    </location>
</feature>
<keyword evidence="2" id="KW-0344">Guanine-nucleotide releasing factor</keyword>
<evidence type="ECO:0000256" key="2">
    <source>
        <dbReference type="ARBA" id="ARBA00022658"/>
    </source>
</evidence>
<dbReference type="PROSITE" id="PS51088">
    <property type="entry name" value="TEA_2"/>
    <property type="match status" value="1"/>
</dbReference>
<dbReference type="Pfam" id="PF03455">
    <property type="entry name" value="dDENN"/>
    <property type="match status" value="1"/>
</dbReference>
<dbReference type="GO" id="GO:0035329">
    <property type="term" value="P:hippo signaling"/>
    <property type="evidence" value="ECO:0007669"/>
    <property type="project" value="TreeGrafter"/>
</dbReference>
<dbReference type="Gene3D" id="6.10.20.40">
    <property type="entry name" value="TEA/ATTS domain"/>
    <property type="match status" value="1"/>
</dbReference>
<evidence type="ECO:0000259" key="10">
    <source>
        <dbReference type="PROSITE" id="PS51088"/>
    </source>
</evidence>
<dbReference type="InterPro" id="IPR041086">
    <property type="entry name" value="YBD"/>
</dbReference>
<dbReference type="InterPro" id="IPR050937">
    <property type="entry name" value="TEC1_TEAD_TF"/>
</dbReference>
<feature type="region of interest" description="Disordered" evidence="8">
    <location>
        <begin position="19"/>
        <end position="39"/>
    </location>
</feature>
<dbReference type="SMART" id="SM00799">
    <property type="entry name" value="DENN"/>
    <property type="match status" value="1"/>
</dbReference>
<dbReference type="Gene3D" id="3.30.450.200">
    <property type="match status" value="2"/>
</dbReference>
<dbReference type="GO" id="GO:0048568">
    <property type="term" value="P:embryonic organ development"/>
    <property type="evidence" value="ECO:0007669"/>
    <property type="project" value="TreeGrafter"/>
</dbReference>
<dbReference type="PROSITE" id="PS00554">
    <property type="entry name" value="TEA_1"/>
    <property type="match status" value="1"/>
</dbReference>
<name>A0A8X8BX40_POLSE</name>
<evidence type="ECO:0000256" key="5">
    <source>
        <dbReference type="ARBA" id="ARBA00023163"/>
    </source>
</evidence>
<dbReference type="Gene3D" id="2.70.50.80">
    <property type="match status" value="1"/>
</dbReference>
<keyword evidence="12" id="KW-1185">Reference proteome</keyword>
<dbReference type="PANTHER" id="PTHR11834">
    <property type="entry name" value="TRANSCRIPTIONAL ENHANCER FACTOR TEF RELATED"/>
    <property type="match status" value="1"/>
</dbReference>
<feature type="compositionally biased region" description="Polar residues" evidence="8">
    <location>
        <begin position="351"/>
        <end position="363"/>
    </location>
</feature>
<reference evidence="11 12" key="1">
    <citation type="journal article" date="2021" name="Cell">
        <title>Tracing the genetic footprints of vertebrate landing in non-teleost ray-finned fishes.</title>
        <authorList>
            <person name="Bi X."/>
            <person name="Wang K."/>
            <person name="Yang L."/>
            <person name="Pan H."/>
            <person name="Jiang H."/>
            <person name="Wei Q."/>
            <person name="Fang M."/>
            <person name="Yu H."/>
            <person name="Zhu C."/>
            <person name="Cai Y."/>
            <person name="He Y."/>
            <person name="Gan X."/>
            <person name="Zeng H."/>
            <person name="Yu D."/>
            <person name="Zhu Y."/>
            <person name="Jiang H."/>
            <person name="Qiu Q."/>
            <person name="Yang H."/>
            <person name="Zhang Y.E."/>
            <person name="Wang W."/>
            <person name="Zhu M."/>
            <person name="He S."/>
            <person name="Zhang G."/>
        </authorList>
    </citation>
    <scope>NUCLEOTIDE SEQUENCE [LARGE SCALE GENOMIC DNA]</scope>
    <source>
        <strain evidence="11">Bchr_013</strain>
    </source>
</reference>
<feature type="compositionally biased region" description="Low complexity" evidence="8">
    <location>
        <begin position="868"/>
        <end position="889"/>
    </location>
</feature>
<dbReference type="GO" id="GO:0005634">
    <property type="term" value="C:nucleus"/>
    <property type="evidence" value="ECO:0007669"/>
    <property type="project" value="UniProtKB-SubCell"/>
</dbReference>
<evidence type="ECO:0000256" key="4">
    <source>
        <dbReference type="ARBA" id="ARBA00023125"/>
    </source>
</evidence>
<evidence type="ECO:0000259" key="9">
    <source>
        <dbReference type="PROSITE" id="PS50211"/>
    </source>
</evidence>
<dbReference type="SMART" id="SM00800">
    <property type="entry name" value="uDENN"/>
    <property type="match status" value="1"/>
</dbReference>
<keyword evidence="4" id="KW-0238">DNA-binding</keyword>
<evidence type="ECO:0000313" key="12">
    <source>
        <dbReference type="Proteomes" id="UP000886611"/>
    </source>
</evidence>
<evidence type="ECO:0000256" key="3">
    <source>
        <dbReference type="ARBA" id="ARBA00023015"/>
    </source>
</evidence>
<dbReference type="PROSITE" id="PS50211">
    <property type="entry name" value="DENN"/>
    <property type="match status" value="1"/>
</dbReference>
<feature type="region of interest" description="Disordered" evidence="8">
    <location>
        <begin position="1380"/>
        <end position="1420"/>
    </location>
</feature>
<evidence type="ECO:0000256" key="7">
    <source>
        <dbReference type="PROSITE-ProRule" id="PRU00505"/>
    </source>
</evidence>
<dbReference type="InterPro" id="IPR037516">
    <property type="entry name" value="Tripartite_DENN"/>
</dbReference>
<dbReference type="InterPro" id="IPR032770">
    <property type="entry name" value="DUF4537"/>
</dbReference>
<sequence length="1811" mass="204413">MDKRTDKRKYTLDEVVEACTRRNSDESDQEKSEAESDISAVDSVTEDMFLDGMDALLDRPPIKASVTGDSLDGSQGAPRLMRGVRILARKHDDGLFYAAHISQEEQSSKDVFLVQFEKGKRIGEKHNSLLQKTRLCDIVQIDEAARHPIIPGDAVLAPLNLNMKKYGPGIVLLGQERREYRSDAETSEHLVVNFWNGRTANVSAGVAIWIPRQMYDFLVLELQMPPSAREKFLESHPNYPFTVPPGYRPWRDDGDLAKDLFDRSLTHVVSPSCPHHSHGQTCDLLGTNIEREMEGSANKGSSLYGLGEKKQSSRLQWQSGSAQNQTRNRKAADKGGKEEQKPKEKKLQKPMQSSLNIEESSMACSERNAVEHQERKTSTQHDQGRPQAAAMFFKMPEFPYSCLASRRLAFEGINELLRKDQKAIETVIQKPTIQKRLQLCGSKKENILTTVVPNPGLRLGGDTKTPFTSLENLIDYLGCDTMLTQKWMSAEPQNNENGLTDTNKLSSNGQVSIKSKASIREKISQWEGKKASPSPLLSRKETDISKKEEVKNAEVQRSDSKRFVAWEKQGIGKENAGENEDFPPKAMEISVKEKEGKIDKCSFAKSQDKVRDNKFVLAHIKKLEQAMKEGPNIPQLDLPGNYFVSPAKDTGENERKIKEPIFGTLDIVRSSPRSKNQENVYTEPGTPSINPLPKPQRTFQHDGQGAPSSSIQLLGKGKRNLPPLPSIPPPPLPTCPPPSVSRRALADKLRNNSSNRKSYEFEDVLQSSAEGCRVDWYAQSKLTLTRTLSEENVYEDILDPPCKENPYEDIDTEGRCLGNKCALPSSPPSSAPETPTKLSKPGFFRQNSERRSFKLLELRKANKETGGSSPLKASPPSTPSSPDDTPCLSGDPNNRRRKKIPKLVLKINGIYEARSGKKRMKRVSQSTDSSSGRVTDENSESESDTEERLRAHSQRLVHVQSLLKHSSRYRTLERDLNELQERKLFEYFLVVALQKKQAGLPYVPEVTQQFPLKLERCFKFLRETEDQLKVIPQFCFPDAKDWVPVEKFPRCPSGKGRRLPEVYCIVSRLGCFDLFSKILDEVEKRRAISPALVQPFMRSIMEAPFPAPGRTITVKNFLPGSGTEVIELCRPLDSRLEHVDFECLFSSLHVRLLVRVFASLLLERRVIFTADKLSTLSQCCHAVVALLYPFAWQHTYIPVLPPSMIDIVCTPTPFIVGLLSNSLPRLKELPIEEMEDEDSILPHKLQAALEHVLEKRKDLANENDSNSLSVVVSEAFVRFFVEMVGHYSLFLVPGEREDESFAFQRDAFRKAVYSKSLRRFLEVFMETQMFAGFIQEREHRRQGVRGLFEVRAQDFLDSLPGSEQSGVNKFLRGLGFPGSPTQSASLPSSTTSADWVPVNSPGGSSEALSESLEKPLENDAEGVWSPDIEQSFQEALAIYPPCGRRKIILSDEGKMYGRNELIARYIKLRTGKTRTRKQVSSHIQVLARRKAREIQVKLKDQAAKDKALQSMASMSSAQIISTTAFQNKMALQGLSRPPYPAATGVYYHLPFLFHVKPFVQQAYSIQAPVPSQITGYESTAGLSVSSTSPPWQGRSIGSSKLRMLEFSAFLEQQRDPDTYNKHLFVHIGQSNPTFNDPYLEAVDIRQIYDKFPEKKGGLKELFEKGPANAFFLVKFWADLNTNIQDDSTSFYGVSSQYESQENMIITCSTKVCSFGKQVVEKVETEYARFESGRYVFRIHRSPLCEYMINFIHKLKHLPEKYMMNSVLENFTILQVVTNRDTQETLLCIAYVFEVSTSEHGAQYHIYRLVKD</sequence>
<feature type="compositionally biased region" description="Polar residues" evidence="8">
    <location>
        <begin position="923"/>
        <end position="933"/>
    </location>
</feature>
<dbReference type="SMART" id="SM00426">
    <property type="entry name" value="TEA"/>
    <property type="match status" value="1"/>
</dbReference>
<dbReference type="Gene3D" id="3.40.50.11500">
    <property type="match status" value="1"/>
</dbReference>
<feature type="compositionally biased region" description="Polar residues" evidence="8">
    <location>
        <begin position="313"/>
        <end position="326"/>
    </location>
</feature>
<dbReference type="Pfam" id="PF01285">
    <property type="entry name" value="TEA"/>
    <property type="match status" value="1"/>
</dbReference>
<comment type="subcellular location">
    <subcellularLocation>
        <location evidence="1">Nucleus</location>
    </subcellularLocation>
</comment>
<feature type="compositionally biased region" description="Basic and acidic residues" evidence="8">
    <location>
        <begin position="330"/>
        <end position="347"/>
    </location>
</feature>
<dbReference type="PRINTS" id="PR00065">
    <property type="entry name" value="TEADOMAIN"/>
</dbReference>
<feature type="compositionally biased region" description="Basic and acidic residues" evidence="8">
    <location>
        <begin position="518"/>
        <end position="530"/>
    </location>
</feature>
<evidence type="ECO:0000256" key="6">
    <source>
        <dbReference type="ARBA" id="ARBA00023242"/>
    </source>
</evidence>
<feature type="compositionally biased region" description="Polar residues" evidence="8">
    <location>
        <begin position="671"/>
        <end position="689"/>
    </location>
</feature>
<dbReference type="PANTHER" id="PTHR11834:SF2">
    <property type="entry name" value="TRANSCRIPTIONAL ENHANCER FACTOR TEF-3"/>
    <property type="match status" value="1"/>
</dbReference>
<evidence type="ECO:0000256" key="1">
    <source>
        <dbReference type="ARBA" id="ARBA00004123"/>
    </source>
</evidence>
<feature type="DNA-binding region" description="TEA" evidence="7">
    <location>
        <begin position="1417"/>
        <end position="1493"/>
    </location>
</feature>
<feature type="compositionally biased region" description="Polar residues" evidence="8">
    <location>
        <begin position="1380"/>
        <end position="1393"/>
    </location>
</feature>
<feature type="non-terminal residue" evidence="11">
    <location>
        <position position="1"/>
    </location>
</feature>
<dbReference type="InterPro" id="IPR000818">
    <property type="entry name" value="TEA/ATTS_dom"/>
</dbReference>
<comment type="caution">
    <text evidence="11">The sequence shown here is derived from an EMBL/GenBank/DDBJ whole genome shotgun (WGS) entry which is preliminary data.</text>
</comment>
<dbReference type="InterPro" id="IPR038096">
    <property type="entry name" value="TEA/ATTS_sf"/>
</dbReference>
<feature type="compositionally biased region" description="Low complexity" evidence="8">
    <location>
        <begin position="1400"/>
        <end position="1410"/>
    </location>
</feature>
<feature type="compositionally biased region" description="Basic and acidic residues" evidence="8">
    <location>
        <begin position="538"/>
        <end position="553"/>
    </location>
</feature>
<dbReference type="GO" id="GO:0005667">
    <property type="term" value="C:transcription regulator complex"/>
    <property type="evidence" value="ECO:0007669"/>
    <property type="project" value="TreeGrafter"/>
</dbReference>
<dbReference type="SMART" id="SM00801">
    <property type="entry name" value="dDENN"/>
    <property type="match status" value="1"/>
</dbReference>
<dbReference type="Pfam" id="PF17725">
    <property type="entry name" value="YBD"/>
    <property type="match status" value="1"/>
</dbReference>
<feature type="compositionally biased region" description="Polar residues" evidence="8">
    <location>
        <begin position="493"/>
        <end position="515"/>
    </location>
</feature>
<feature type="compositionally biased region" description="Pro residues" evidence="8">
    <location>
        <begin position="722"/>
        <end position="739"/>
    </location>
</feature>
<dbReference type="InterPro" id="IPR043153">
    <property type="entry name" value="DENN_C"/>
</dbReference>
<dbReference type="InterPro" id="IPR005113">
    <property type="entry name" value="uDENN_dom"/>
</dbReference>
<dbReference type="FunFam" id="3.40.50.11500:FF:000004">
    <property type="entry name" value="DENN domain-containing protein 2C isoform X1"/>
    <property type="match status" value="1"/>
</dbReference>
<gene>
    <name evidence="11" type="primary">Dennd2a</name>
    <name evidence="11" type="ORF">GTO96_0004709</name>
</gene>
<dbReference type="InterPro" id="IPR005112">
    <property type="entry name" value="dDENN_dom"/>
</dbReference>
<feature type="region of interest" description="Disordered" evidence="8">
    <location>
        <begin position="297"/>
        <end position="385"/>
    </location>
</feature>
<dbReference type="Pfam" id="PF15057">
    <property type="entry name" value="DUF4537"/>
    <property type="match status" value="1"/>
</dbReference>
<accession>A0A8X8BX40</accession>
<dbReference type="Pfam" id="PF02141">
    <property type="entry name" value="DENN"/>
    <property type="match status" value="1"/>
</dbReference>